<organism evidence="8 9">
    <name type="scientific">Mizuhopecten yessoensis</name>
    <name type="common">Japanese scallop</name>
    <name type="synonym">Patinopecten yessoensis</name>
    <dbReference type="NCBI Taxonomy" id="6573"/>
    <lineage>
        <taxon>Eukaryota</taxon>
        <taxon>Metazoa</taxon>
        <taxon>Spiralia</taxon>
        <taxon>Lophotrochozoa</taxon>
        <taxon>Mollusca</taxon>
        <taxon>Bivalvia</taxon>
        <taxon>Autobranchia</taxon>
        <taxon>Pteriomorphia</taxon>
        <taxon>Pectinida</taxon>
        <taxon>Pectinoidea</taxon>
        <taxon>Pectinidae</taxon>
        <taxon>Mizuhopecten</taxon>
    </lineage>
</organism>
<comment type="subcellular location">
    <subcellularLocation>
        <location evidence="1">Membrane</location>
        <topology evidence="1">Multi-pass membrane protein</topology>
    </subcellularLocation>
</comment>
<keyword evidence="9" id="KW-1185">Reference proteome</keyword>
<dbReference type="Proteomes" id="UP000242188">
    <property type="component" value="Unassembled WGS sequence"/>
</dbReference>
<name>A0A210QFY9_MIZYE</name>
<feature type="transmembrane region" description="Helical" evidence="6">
    <location>
        <begin position="464"/>
        <end position="483"/>
    </location>
</feature>
<feature type="transmembrane region" description="Helical" evidence="6">
    <location>
        <begin position="289"/>
        <end position="309"/>
    </location>
</feature>
<dbReference type="EMBL" id="NEDP02003864">
    <property type="protein sequence ID" value="OWF47531.1"/>
    <property type="molecule type" value="Genomic_DNA"/>
</dbReference>
<dbReference type="SUPFAM" id="SSF103473">
    <property type="entry name" value="MFS general substrate transporter"/>
    <property type="match status" value="1"/>
</dbReference>
<proteinExistence type="predicted"/>
<feature type="transmembrane region" description="Helical" evidence="6">
    <location>
        <begin position="433"/>
        <end position="452"/>
    </location>
</feature>
<feature type="region of interest" description="Disordered" evidence="5">
    <location>
        <begin position="360"/>
        <end position="382"/>
    </location>
</feature>
<keyword evidence="2 6" id="KW-0812">Transmembrane</keyword>
<dbReference type="InterPro" id="IPR020846">
    <property type="entry name" value="MFS_dom"/>
</dbReference>
<evidence type="ECO:0000256" key="6">
    <source>
        <dbReference type="SAM" id="Phobius"/>
    </source>
</evidence>
<gene>
    <name evidence="8" type="ORF">KP79_PYT15593</name>
</gene>
<dbReference type="PROSITE" id="PS50850">
    <property type="entry name" value="MFS"/>
    <property type="match status" value="1"/>
</dbReference>
<dbReference type="GO" id="GO:0016020">
    <property type="term" value="C:membrane"/>
    <property type="evidence" value="ECO:0007669"/>
    <property type="project" value="UniProtKB-SubCell"/>
</dbReference>
<accession>A0A210QFY9</accession>
<evidence type="ECO:0000313" key="8">
    <source>
        <dbReference type="EMBL" id="OWF47531.1"/>
    </source>
</evidence>
<feature type="domain" description="Major facilitator superfamily (MFS) profile" evidence="7">
    <location>
        <begin position="122"/>
        <end position="525"/>
    </location>
</feature>
<dbReference type="GO" id="GO:0022857">
    <property type="term" value="F:transmembrane transporter activity"/>
    <property type="evidence" value="ECO:0007669"/>
    <property type="project" value="InterPro"/>
</dbReference>
<protein>
    <submittedName>
        <fullName evidence="8">Organic cation transporter-like protein</fullName>
    </submittedName>
</protein>
<feature type="transmembrane region" description="Helical" evidence="6">
    <location>
        <begin position="263"/>
        <end position="283"/>
    </location>
</feature>
<dbReference type="InterPro" id="IPR036259">
    <property type="entry name" value="MFS_trans_sf"/>
</dbReference>
<evidence type="ECO:0000313" key="9">
    <source>
        <dbReference type="Proteomes" id="UP000242188"/>
    </source>
</evidence>
<dbReference type="Gene3D" id="1.20.1250.20">
    <property type="entry name" value="MFS general substrate transporter like domains"/>
    <property type="match status" value="1"/>
</dbReference>
<evidence type="ECO:0000259" key="7">
    <source>
        <dbReference type="PROSITE" id="PS50850"/>
    </source>
</evidence>
<feature type="transmembrane region" description="Helical" evidence="6">
    <location>
        <begin position="495"/>
        <end position="514"/>
    </location>
</feature>
<feature type="compositionally biased region" description="Basic and acidic residues" evidence="5">
    <location>
        <begin position="360"/>
        <end position="378"/>
    </location>
</feature>
<reference evidence="8 9" key="1">
    <citation type="journal article" date="2017" name="Nat. Ecol. Evol.">
        <title>Scallop genome provides insights into evolution of bilaterian karyotype and development.</title>
        <authorList>
            <person name="Wang S."/>
            <person name="Zhang J."/>
            <person name="Jiao W."/>
            <person name="Li J."/>
            <person name="Xun X."/>
            <person name="Sun Y."/>
            <person name="Guo X."/>
            <person name="Huan P."/>
            <person name="Dong B."/>
            <person name="Zhang L."/>
            <person name="Hu X."/>
            <person name="Sun X."/>
            <person name="Wang J."/>
            <person name="Zhao C."/>
            <person name="Wang Y."/>
            <person name="Wang D."/>
            <person name="Huang X."/>
            <person name="Wang R."/>
            <person name="Lv J."/>
            <person name="Li Y."/>
            <person name="Zhang Z."/>
            <person name="Liu B."/>
            <person name="Lu W."/>
            <person name="Hui Y."/>
            <person name="Liang J."/>
            <person name="Zhou Z."/>
            <person name="Hou R."/>
            <person name="Li X."/>
            <person name="Liu Y."/>
            <person name="Li H."/>
            <person name="Ning X."/>
            <person name="Lin Y."/>
            <person name="Zhao L."/>
            <person name="Xing Q."/>
            <person name="Dou J."/>
            <person name="Li Y."/>
            <person name="Mao J."/>
            <person name="Guo H."/>
            <person name="Dou H."/>
            <person name="Li T."/>
            <person name="Mu C."/>
            <person name="Jiang W."/>
            <person name="Fu Q."/>
            <person name="Fu X."/>
            <person name="Miao Y."/>
            <person name="Liu J."/>
            <person name="Yu Q."/>
            <person name="Li R."/>
            <person name="Liao H."/>
            <person name="Li X."/>
            <person name="Kong Y."/>
            <person name="Jiang Z."/>
            <person name="Chourrout D."/>
            <person name="Li R."/>
            <person name="Bao Z."/>
        </authorList>
    </citation>
    <scope>NUCLEOTIDE SEQUENCE [LARGE SCALE GENOMIC DNA]</scope>
    <source>
        <strain evidence="8 9">PY_sf001</strain>
    </source>
</reference>
<dbReference type="OrthoDB" id="6100430at2759"/>
<feature type="transmembrane region" description="Helical" evidence="6">
    <location>
        <begin position="207"/>
        <end position="233"/>
    </location>
</feature>
<evidence type="ECO:0000256" key="5">
    <source>
        <dbReference type="SAM" id="MobiDB-lite"/>
    </source>
</evidence>
<keyword evidence="4 6" id="KW-0472">Membrane</keyword>
<dbReference type="Pfam" id="PF00083">
    <property type="entry name" value="Sugar_tr"/>
    <property type="match status" value="1"/>
</dbReference>
<evidence type="ECO:0000256" key="2">
    <source>
        <dbReference type="ARBA" id="ARBA00022692"/>
    </source>
</evidence>
<evidence type="ECO:0000256" key="4">
    <source>
        <dbReference type="ARBA" id="ARBA00023136"/>
    </source>
</evidence>
<feature type="transmembrane region" description="Helical" evidence="6">
    <location>
        <begin position="400"/>
        <end position="421"/>
    </location>
</feature>
<sequence length="525" mass="58963">MAVTQILLAGNTARRTGERTNRIDRQSSVSSLSHLPKVIQSISCPALTMTDQHFLDNIWRTLGTWGRYQRIQMALHMATYGSEAFQLMIIVFIGYRPSYQCADLGNTTSMYDTLSNASLTPLYQACHVDILINGTNTTLMKLSPCPAGYTYDLEKDRTFVTEWNLVCDGAERAEISQMLLMIGQMVGAALLPQLSDRFGRKLVLVTSHIVLFAAGVTASLAPTFIVFAIMRFICGVSHQGVSMTRTVMTIELLPAESRYMTEVLGVTFWTCGIIVIAPVAYLLRNLSWRNTYLIMTMYSAYSLVGYWLYHESVRWLLANDKIEEAKAILKKAAKMNKVNESDVLRIIDYASSSQPLVLKQDESGNTHDEKGERRREDIQDPSNSALPKYTVLTLFTRRRIAMITIIMSYTWAVNSLTYYGLVLSSASLPLDRYLSFLLLSLAEYPVAVIEYFTLNKFGRKRICILFHALAAVSLIAGTIANYFSERAGAKIALMIFYFLGKLGISGSFSTIFLLTPELYPTNLRE</sequence>
<dbReference type="InterPro" id="IPR005828">
    <property type="entry name" value="MFS_sugar_transport-like"/>
</dbReference>
<dbReference type="AlphaFoldDB" id="A0A210QFY9"/>
<evidence type="ECO:0000256" key="1">
    <source>
        <dbReference type="ARBA" id="ARBA00004141"/>
    </source>
</evidence>
<comment type="caution">
    <text evidence="8">The sequence shown here is derived from an EMBL/GenBank/DDBJ whole genome shotgun (WGS) entry which is preliminary data.</text>
</comment>
<dbReference type="PANTHER" id="PTHR24064">
    <property type="entry name" value="SOLUTE CARRIER FAMILY 22 MEMBER"/>
    <property type="match status" value="1"/>
</dbReference>
<keyword evidence="3 6" id="KW-1133">Transmembrane helix</keyword>
<evidence type="ECO:0000256" key="3">
    <source>
        <dbReference type="ARBA" id="ARBA00022989"/>
    </source>
</evidence>